<evidence type="ECO:0000313" key="3">
    <source>
        <dbReference type="Proteomes" id="UP000765509"/>
    </source>
</evidence>
<dbReference type="Proteomes" id="UP000765509">
    <property type="component" value="Unassembled WGS sequence"/>
</dbReference>
<comment type="caution">
    <text evidence="2">The sequence shown here is derived from an EMBL/GenBank/DDBJ whole genome shotgun (WGS) entry which is preliminary data.</text>
</comment>
<proteinExistence type="predicted"/>
<name>A0A9Q3GND8_9BASI</name>
<dbReference type="EMBL" id="AVOT02003349">
    <property type="protein sequence ID" value="MBW0473259.1"/>
    <property type="molecule type" value="Genomic_DNA"/>
</dbReference>
<keyword evidence="3" id="KW-1185">Reference proteome</keyword>
<dbReference type="AlphaFoldDB" id="A0A9Q3GND8"/>
<protein>
    <submittedName>
        <fullName evidence="2">Uncharacterized protein</fullName>
    </submittedName>
</protein>
<evidence type="ECO:0000313" key="2">
    <source>
        <dbReference type="EMBL" id="MBW0473259.1"/>
    </source>
</evidence>
<evidence type="ECO:0000256" key="1">
    <source>
        <dbReference type="SAM" id="MobiDB-lite"/>
    </source>
</evidence>
<gene>
    <name evidence="2" type="ORF">O181_012974</name>
</gene>
<feature type="region of interest" description="Disordered" evidence="1">
    <location>
        <begin position="27"/>
        <end position="50"/>
    </location>
</feature>
<organism evidence="2 3">
    <name type="scientific">Austropuccinia psidii MF-1</name>
    <dbReference type="NCBI Taxonomy" id="1389203"/>
    <lineage>
        <taxon>Eukaryota</taxon>
        <taxon>Fungi</taxon>
        <taxon>Dikarya</taxon>
        <taxon>Basidiomycota</taxon>
        <taxon>Pucciniomycotina</taxon>
        <taxon>Pucciniomycetes</taxon>
        <taxon>Pucciniales</taxon>
        <taxon>Sphaerophragmiaceae</taxon>
        <taxon>Austropuccinia</taxon>
    </lineage>
</organism>
<dbReference type="OrthoDB" id="2152029at2759"/>
<sequence>MMKEKKESSFTAEKSPMEEAIAIQRAFRKQGSPSPFSRPMTPSMPLAQQRPNTLPKRVDIHTQAASPLQQGIPKNENPILKIIPKYYKLQFDGKKREIFIKRVKNIAEIDGENGRDIARKMLFWTKDQNFSYHIKGLPRYGTGDWEKLKMDIKERWGIESPYRR</sequence>
<reference evidence="2" key="1">
    <citation type="submission" date="2021-03" db="EMBL/GenBank/DDBJ databases">
        <title>Draft genome sequence of rust myrtle Austropuccinia psidii MF-1, a brazilian biotype.</title>
        <authorList>
            <person name="Quecine M.C."/>
            <person name="Pachon D.M.R."/>
            <person name="Bonatelli M.L."/>
            <person name="Correr F.H."/>
            <person name="Franceschini L.M."/>
            <person name="Leite T.F."/>
            <person name="Margarido G.R.A."/>
            <person name="Almeida C.A."/>
            <person name="Ferrarezi J.A."/>
            <person name="Labate C.A."/>
        </authorList>
    </citation>
    <scope>NUCLEOTIDE SEQUENCE</scope>
    <source>
        <strain evidence="2">MF-1</strain>
    </source>
</reference>
<accession>A0A9Q3GND8</accession>